<dbReference type="CDD" id="cd04235">
    <property type="entry name" value="AAK_CK"/>
    <property type="match status" value="1"/>
</dbReference>
<evidence type="ECO:0000259" key="5">
    <source>
        <dbReference type="Pfam" id="PF00696"/>
    </source>
</evidence>
<keyword evidence="2" id="KW-0808">Transferase</keyword>
<keyword evidence="3" id="KW-0418">Kinase</keyword>
<dbReference type="SUPFAM" id="SSF53633">
    <property type="entry name" value="Carbamate kinase-like"/>
    <property type="match status" value="1"/>
</dbReference>
<dbReference type="InterPro" id="IPR001048">
    <property type="entry name" value="Asp/Glu/Uridylate_kinase"/>
</dbReference>
<dbReference type="AlphaFoldDB" id="A0ABD3RW79"/>
<feature type="signal peptide" evidence="4">
    <location>
        <begin position="1"/>
        <end position="16"/>
    </location>
</feature>
<evidence type="ECO:0000313" key="7">
    <source>
        <dbReference type="Proteomes" id="UP001530377"/>
    </source>
</evidence>
<dbReference type="PANTHER" id="PTHR30409:SF1">
    <property type="entry name" value="CARBAMATE KINASE-RELATED"/>
    <property type="match status" value="1"/>
</dbReference>
<gene>
    <name evidence="6" type="ORF">ACHAXA_005845</name>
</gene>
<keyword evidence="4" id="KW-0732">Signal</keyword>
<feature type="domain" description="Aspartate/glutamate/uridylate kinase" evidence="5">
    <location>
        <begin position="150"/>
        <end position="421"/>
    </location>
</feature>
<dbReference type="Proteomes" id="UP001530377">
    <property type="component" value="Unassembled WGS sequence"/>
</dbReference>
<reference evidence="6 7" key="1">
    <citation type="submission" date="2024-10" db="EMBL/GenBank/DDBJ databases">
        <title>Updated reference genomes for cyclostephanoid diatoms.</title>
        <authorList>
            <person name="Roberts W.R."/>
            <person name="Alverson A.J."/>
        </authorList>
    </citation>
    <scope>NUCLEOTIDE SEQUENCE [LARGE SCALE GENOMIC DNA]</scope>
    <source>
        <strain evidence="6 7">AJA228-03</strain>
    </source>
</reference>
<organism evidence="6 7">
    <name type="scientific">Cyclostephanos tholiformis</name>
    <dbReference type="NCBI Taxonomy" id="382380"/>
    <lineage>
        <taxon>Eukaryota</taxon>
        <taxon>Sar</taxon>
        <taxon>Stramenopiles</taxon>
        <taxon>Ochrophyta</taxon>
        <taxon>Bacillariophyta</taxon>
        <taxon>Coscinodiscophyceae</taxon>
        <taxon>Thalassiosirophycidae</taxon>
        <taxon>Stephanodiscales</taxon>
        <taxon>Stephanodiscaceae</taxon>
        <taxon>Cyclostephanos</taxon>
    </lineage>
</organism>
<keyword evidence="7" id="KW-1185">Reference proteome</keyword>
<evidence type="ECO:0000256" key="1">
    <source>
        <dbReference type="ARBA" id="ARBA00011066"/>
    </source>
</evidence>
<comment type="similarity">
    <text evidence="1">Belongs to the carbamate kinase family.</text>
</comment>
<dbReference type="Gene3D" id="3.40.1160.10">
    <property type="entry name" value="Acetylglutamate kinase-like"/>
    <property type="match status" value="1"/>
</dbReference>
<proteinExistence type="inferred from homology"/>
<dbReference type="InterPro" id="IPR003964">
    <property type="entry name" value="Carb_kinase"/>
</dbReference>
<evidence type="ECO:0000256" key="4">
    <source>
        <dbReference type="SAM" id="SignalP"/>
    </source>
</evidence>
<evidence type="ECO:0000313" key="6">
    <source>
        <dbReference type="EMBL" id="KAL3816489.1"/>
    </source>
</evidence>
<evidence type="ECO:0000256" key="2">
    <source>
        <dbReference type="ARBA" id="ARBA00022679"/>
    </source>
</evidence>
<dbReference type="InterPro" id="IPR036393">
    <property type="entry name" value="AceGlu_kinase-like_sf"/>
</dbReference>
<sequence>MLRLALLSLLVVGSGAFVTTPALSAVRTQRATALNLIMTEEEISAILSKANGCVESECAVSDVDDLIAELRDQQKVLSARLENIMNAVAHLQAANAAGDKRKTDDVRSIVKDMLRVFTTGLAGRAASRLQGRATSIASRTYSSTRPANDRIVIAVGGNALQRRGERLTIENMLKAAADMAPTIASLAREHELVLTHGNGPQVGELALERSAASFDVLGAESMGQIGYVLAQALSSAGCPTAPVICQVVVDMQHEAFRDPTKFVGPIYGAKEATALSQSFGWIMKPDGEYFRRVVPSPPPVEILQVEAIRTLLEKCPSVLPIACGGGGVPVSRVPSNPRTLVGVEAVIDKDRCGAKLANELDADGLIILTDGGGIWQNYGKPDAREMKLASPEYLLGTKAGKAFPGSMGPKIQAAIDFVQNSTKDDAWAAIGDLRDASKIFGNEEGTLIKKFSHSNGVVWRERKKVATGIGGPKLSSDQHKSG</sequence>
<comment type="caution">
    <text evidence="6">The sequence shown here is derived from an EMBL/GenBank/DDBJ whole genome shotgun (WGS) entry which is preliminary data.</text>
</comment>
<dbReference type="EMBL" id="JALLPB020000146">
    <property type="protein sequence ID" value="KAL3816489.1"/>
    <property type="molecule type" value="Genomic_DNA"/>
</dbReference>
<accession>A0ABD3RW79</accession>
<dbReference type="GO" id="GO:0016301">
    <property type="term" value="F:kinase activity"/>
    <property type="evidence" value="ECO:0007669"/>
    <property type="project" value="UniProtKB-KW"/>
</dbReference>
<feature type="chain" id="PRO_5044796218" description="Aspartate/glutamate/uridylate kinase domain-containing protein" evidence="4">
    <location>
        <begin position="17"/>
        <end position="482"/>
    </location>
</feature>
<dbReference type="PRINTS" id="PR01469">
    <property type="entry name" value="CARBMTKINASE"/>
</dbReference>
<dbReference type="Pfam" id="PF00696">
    <property type="entry name" value="AA_kinase"/>
    <property type="match status" value="1"/>
</dbReference>
<dbReference type="PANTHER" id="PTHR30409">
    <property type="entry name" value="CARBAMATE KINASE"/>
    <property type="match status" value="1"/>
</dbReference>
<name>A0ABD3RW79_9STRA</name>
<evidence type="ECO:0000256" key="3">
    <source>
        <dbReference type="ARBA" id="ARBA00022777"/>
    </source>
</evidence>
<protein>
    <recommendedName>
        <fullName evidence="5">Aspartate/glutamate/uridylate kinase domain-containing protein</fullName>
    </recommendedName>
</protein>